<dbReference type="InterPro" id="IPR007527">
    <property type="entry name" value="Znf_SWIM"/>
</dbReference>
<dbReference type="AlphaFoldDB" id="A0A3P6FQB8"/>
<proteinExistence type="predicted"/>
<dbReference type="SMART" id="SM00575">
    <property type="entry name" value="ZnF_PMZ"/>
    <property type="match status" value="1"/>
</dbReference>
<feature type="domain" description="SWIM-type" evidence="5">
    <location>
        <begin position="65"/>
        <end position="108"/>
    </location>
</feature>
<organism evidence="6">
    <name type="scientific">Brassica oleracea</name>
    <name type="common">Wild cabbage</name>
    <dbReference type="NCBI Taxonomy" id="3712"/>
    <lineage>
        <taxon>Eukaryota</taxon>
        <taxon>Viridiplantae</taxon>
        <taxon>Streptophyta</taxon>
        <taxon>Embryophyta</taxon>
        <taxon>Tracheophyta</taxon>
        <taxon>Spermatophyta</taxon>
        <taxon>Magnoliopsida</taxon>
        <taxon>eudicotyledons</taxon>
        <taxon>Gunneridae</taxon>
        <taxon>Pentapetalae</taxon>
        <taxon>rosids</taxon>
        <taxon>malvids</taxon>
        <taxon>Brassicales</taxon>
        <taxon>Brassicaceae</taxon>
        <taxon>Brassiceae</taxon>
        <taxon>Brassica</taxon>
    </lineage>
</organism>
<evidence type="ECO:0000256" key="1">
    <source>
        <dbReference type="ARBA" id="ARBA00022723"/>
    </source>
</evidence>
<evidence type="ECO:0000313" key="6">
    <source>
        <dbReference type="EMBL" id="VDD54590.1"/>
    </source>
</evidence>
<gene>
    <name evidence="6" type="ORF">BOLC8T47819H</name>
</gene>
<reference evidence="6" key="1">
    <citation type="submission" date="2018-11" db="EMBL/GenBank/DDBJ databases">
        <authorList>
            <consortium name="Genoscope - CEA"/>
            <person name="William W."/>
        </authorList>
    </citation>
    <scope>NUCLEOTIDE SEQUENCE</scope>
</reference>
<sequence length="197" mass="22624">MNNGGRTASVKTIGGLIMHRGKRLAGLIAKASKAYRVIDFQKRFQAMYRRINKGKTFLVQPVDEYRFLVRRDTIDCLVDLDRRTCSCGKYDLLKIPCRHAIKAGLTVGRAPSSLTDDMYTTSTWRTTYQETINPIEEEQEGEENAYTRWLKTNSVHRKELKKKRGADAVDVAKRIITELHVTELFSQFVVLDFLGFD</sequence>
<name>A0A3P6FQB8_BRAOL</name>
<dbReference type="InterPro" id="IPR006564">
    <property type="entry name" value="Znf_PMZ"/>
</dbReference>
<dbReference type="GO" id="GO:0008270">
    <property type="term" value="F:zinc ion binding"/>
    <property type="evidence" value="ECO:0007669"/>
    <property type="project" value="UniProtKB-KW"/>
</dbReference>
<protein>
    <recommendedName>
        <fullName evidence="5">SWIM-type domain-containing protein</fullName>
    </recommendedName>
</protein>
<keyword evidence="3" id="KW-0862">Zinc</keyword>
<evidence type="ECO:0000256" key="4">
    <source>
        <dbReference type="PROSITE-ProRule" id="PRU00325"/>
    </source>
</evidence>
<evidence type="ECO:0000259" key="5">
    <source>
        <dbReference type="PROSITE" id="PS50966"/>
    </source>
</evidence>
<accession>A0A3P6FQB8</accession>
<evidence type="ECO:0000256" key="3">
    <source>
        <dbReference type="ARBA" id="ARBA00022833"/>
    </source>
</evidence>
<keyword evidence="1" id="KW-0479">Metal-binding</keyword>
<dbReference type="EMBL" id="LR031879">
    <property type="protein sequence ID" value="VDD54590.1"/>
    <property type="molecule type" value="Genomic_DNA"/>
</dbReference>
<dbReference type="Pfam" id="PF04434">
    <property type="entry name" value="SWIM"/>
    <property type="match status" value="1"/>
</dbReference>
<keyword evidence="2 4" id="KW-0863">Zinc-finger</keyword>
<dbReference type="PROSITE" id="PS50966">
    <property type="entry name" value="ZF_SWIM"/>
    <property type="match status" value="1"/>
</dbReference>
<evidence type="ECO:0000256" key="2">
    <source>
        <dbReference type="ARBA" id="ARBA00022771"/>
    </source>
</evidence>